<accession>A0A3S9HP14</accession>
<dbReference type="InterPro" id="IPR050469">
    <property type="entry name" value="Diguanylate_Cyclase"/>
</dbReference>
<dbReference type="PROSITE" id="PS50887">
    <property type="entry name" value="GGDEF"/>
    <property type="match status" value="1"/>
</dbReference>
<dbReference type="Pfam" id="PF00990">
    <property type="entry name" value="GGDEF"/>
    <property type="match status" value="1"/>
</dbReference>
<dbReference type="SUPFAM" id="SSF55073">
    <property type="entry name" value="Nucleotide cyclase"/>
    <property type="match status" value="1"/>
</dbReference>
<evidence type="ECO:0000313" key="4">
    <source>
        <dbReference type="Proteomes" id="UP000275663"/>
    </source>
</evidence>
<gene>
    <name evidence="3" type="ORF">EJN92_18625</name>
</gene>
<dbReference type="SUPFAM" id="SSF55781">
    <property type="entry name" value="GAF domain-like"/>
    <property type="match status" value="1"/>
</dbReference>
<dbReference type="Proteomes" id="UP000275663">
    <property type="component" value="Chromosome"/>
</dbReference>
<dbReference type="AlphaFoldDB" id="A0A3S9HP14"/>
<dbReference type="InterPro" id="IPR003018">
    <property type="entry name" value="GAF"/>
</dbReference>
<evidence type="ECO:0000313" key="3">
    <source>
        <dbReference type="EMBL" id="AZP13827.1"/>
    </source>
</evidence>
<dbReference type="PANTHER" id="PTHR45138:SF24">
    <property type="entry name" value="DIGUANYLATE CYCLASE DGCC-RELATED"/>
    <property type="match status" value="1"/>
</dbReference>
<dbReference type="GO" id="GO:0052621">
    <property type="term" value="F:diguanylate cyclase activity"/>
    <property type="evidence" value="ECO:0007669"/>
    <property type="project" value="UniProtKB-EC"/>
</dbReference>
<dbReference type="InterPro" id="IPR029787">
    <property type="entry name" value="Nucleotide_cyclase"/>
</dbReference>
<dbReference type="PANTHER" id="PTHR45138">
    <property type="entry name" value="REGULATORY COMPONENTS OF SENSORY TRANSDUCTION SYSTEM"/>
    <property type="match status" value="1"/>
</dbReference>
<name>A0A3S9HP14_9BURK</name>
<evidence type="ECO:0000259" key="2">
    <source>
        <dbReference type="PROSITE" id="PS50887"/>
    </source>
</evidence>
<dbReference type="CDD" id="cd01949">
    <property type="entry name" value="GGDEF"/>
    <property type="match status" value="1"/>
</dbReference>
<dbReference type="GO" id="GO:0005886">
    <property type="term" value="C:plasma membrane"/>
    <property type="evidence" value="ECO:0007669"/>
    <property type="project" value="TreeGrafter"/>
</dbReference>
<reference evidence="3 4" key="1">
    <citation type="journal article" date="2011" name="Int. J. Syst. Evol. Microbiol.">
        <title>Description of Undibacterium oligocarboniphilum sp. nov., isolated from purified water, and Undibacterium pigrum strain CCUG 49012 as the type strain of Undibacterium parvum sp. nov., and emended descriptions of the genus Undibacterium and the species Undibacterium pigrum.</title>
        <authorList>
            <person name="Eder W."/>
            <person name="Wanner G."/>
            <person name="Ludwig W."/>
            <person name="Busse H.J."/>
            <person name="Ziemke-Kageler F."/>
            <person name="Lang E."/>
        </authorList>
    </citation>
    <scope>NUCLEOTIDE SEQUENCE [LARGE SCALE GENOMIC DNA]</scope>
    <source>
        <strain evidence="3 4">DSM 23061</strain>
    </source>
</reference>
<dbReference type="GO" id="GO:1902201">
    <property type="term" value="P:negative regulation of bacterial-type flagellum-dependent cell motility"/>
    <property type="evidence" value="ECO:0007669"/>
    <property type="project" value="TreeGrafter"/>
</dbReference>
<protein>
    <recommendedName>
        <fullName evidence="1">diguanylate cyclase</fullName>
        <ecNumber evidence="1">2.7.7.65</ecNumber>
    </recommendedName>
</protein>
<dbReference type="NCBIfam" id="TIGR00254">
    <property type="entry name" value="GGDEF"/>
    <property type="match status" value="1"/>
</dbReference>
<evidence type="ECO:0000256" key="1">
    <source>
        <dbReference type="ARBA" id="ARBA00012528"/>
    </source>
</evidence>
<dbReference type="Pfam" id="PF01590">
    <property type="entry name" value="GAF"/>
    <property type="match status" value="1"/>
</dbReference>
<keyword evidence="4" id="KW-1185">Reference proteome</keyword>
<dbReference type="InterPro" id="IPR043128">
    <property type="entry name" value="Rev_trsase/Diguanyl_cyclase"/>
</dbReference>
<dbReference type="SMART" id="SM00267">
    <property type="entry name" value="GGDEF"/>
    <property type="match status" value="1"/>
</dbReference>
<dbReference type="InterPro" id="IPR000160">
    <property type="entry name" value="GGDEF_dom"/>
</dbReference>
<dbReference type="OrthoDB" id="5571399at2"/>
<feature type="domain" description="GGDEF" evidence="2">
    <location>
        <begin position="208"/>
        <end position="342"/>
    </location>
</feature>
<dbReference type="KEGG" id="upv:EJN92_18625"/>
<proteinExistence type="predicted"/>
<organism evidence="3 4">
    <name type="scientific">Undibacterium parvum</name>
    <dbReference type="NCBI Taxonomy" id="401471"/>
    <lineage>
        <taxon>Bacteria</taxon>
        <taxon>Pseudomonadati</taxon>
        <taxon>Pseudomonadota</taxon>
        <taxon>Betaproteobacteria</taxon>
        <taxon>Burkholderiales</taxon>
        <taxon>Oxalobacteraceae</taxon>
        <taxon>Undibacterium</taxon>
    </lineage>
</organism>
<dbReference type="EMBL" id="CP034464">
    <property type="protein sequence ID" value="AZP13827.1"/>
    <property type="molecule type" value="Genomic_DNA"/>
</dbReference>
<dbReference type="GO" id="GO:0043709">
    <property type="term" value="P:cell adhesion involved in single-species biofilm formation"/>
    <property type="evidence" value="ECO:0007669"/>
    <property type="project" value="TreeGrafter"/>
</dbReference>
<dbReference type="EC" id="2.7.7.65" evidence="1"/>
<sequence>MTVQLERSNPATVLTVTAAYEALLSEKYEARIRRIERLGVKLFGVANCLVSLGDLSDRAYHGEHSMNALEAMFCDGLAVPDEILVVNDATLDAKLALNRFVAGAPHIRFYAAHPILDSSRNIIGCVSLIDYLPREFDDENRQIFADLLVMVERELLMLSMYKIQVDLIKQNRNLKRDSLIDPILGTWNKGAIVRSLRIEMERCNKAEKPLALLVVSLDQIATILAAHGTAIGDMVLVKMISRIRSCIRPFDALGRFGNDVFLMVLPGASRLVATAVAERIRLTIMSNPEEIDEASVPLTISAGIVSTDTFPDAEPEILISYAEKALLSAKTAGNNRVVSAMVEQPDIII</sequence>
<dbReference type="RefSeq" id="WP_126129196.1">
    <property type="nucleotide sequence ID" value="NZ_CP034464.1"/>
</dbReference>
<dbReference type="Gene3D" id="3.30.70.270">
    <property type="match status" value="1"/>
</dbReference>